<feature type="coiled-coil region" evidence="17">
    <location>
        <begin position="2174"/>
        <end position="2201"/>
    </location>
</feature>
<accession>A0A8T1WIU6</accession>
<feature type="compositionally biased region" description="Low complexity" evidence="18">
    <location>
        <begin position="23"/>
        <end position="35"/>
    </location>
</feature>
<evidence type="ECO:0000256" key="16">
    <source>
        <dbReference type="RuleBase" id="RU363031"/>
    </source>
</evidence>
<keyword evidence="17" id="KW-0175">Coiled coil</keyword>
<feature type="coiled-coil region" evidence="17">
    <location>
        <begin position="1929"/>
        <end position="2022"/>
    </location>
</feature>
<keyword evidence="7 15" id="KW-0547">Nucleotide-binding</keyword>
<feature type="region of interest" description="Disordered" evidence="18">
    <location>
        <begin position="1662"/>
        <end position="1682"/>
    </location>
</feature>
<evidence type="ECO:0000256" key="17">
    <source>
        <dbReference type="SAM" id="Coils"/>
    </source>
</evidence>
<dbReference type="GO" id="GO:0003677">
    <property type="term" value="F:DNA binding"/>
    <property type="evidence" value="ECO:0007669"/>
    <property type="project" value="InterPro"/>
</dbReference>
<evidence type="ECO:0000256" key="2">
    <source>
        <dbReference type="ARBA" id="ARBA00006835"/>
    </source>
</evidence>
<dbReference type="Pfam" id="PF04560">
    <property type="entry name" value="RNA_pol_Rpb2_7"/>
    <property type="match status" value="1"/>
</dbReference>
<dbReference type="CDD" id="cd00106">
    <property type="entry name" value="KISc"/>
    <property type="match status" value="1"/>
</dbReference>
<dbReference type="InterPro" id="IPR007642">
    <property type="entry name" value="RNA_pol_Rpb2_2"/>
</dbReference>
<keyword evidence="11 16" id="KW-0804">Transcription</keyword>
<dbReference type="GO" id="GO:0032549">
    <property type="term" value="F:ribonucleoside binding"/>
    <property type="evidence" value="ECO:0007669"/>
    <property type="project" value="InterPro"/>
</dbReference>
<dbReference type="Proteomes" id="UP000694044">
    <property type="component" value="Unassembled WGS sequence"/>
</dbReference>
<feature type="domain" description="Kinesin motor" evidence="19">
    <location>
        <begin position="1390"/>
        <end position="1803"/>
    </location>
</feature>
<dbReference type="PROSITE" id="PS00411">
    <property type="entry name" value="KINESIN_MOTOR_1"/>
    <property type="match status" value="1"/>
</dbReference>
<evidence type="ECO:0000256" key="1">
    <source>
        <dbReference type="ARBA" id="ARBA00004604"/>
    </source>
</evidence>
<dbReference type="FunFam" id="2.40.270.10:FF:000011">
    <property type="entry name" value="DNA-directed RNA polymerase subunit beta"/>
    <property type="match status" value="1"/>
</dbReference>
<evidence type="ECO:0000256" key="10">
    <source>
        <dbReference type="ARBA" id="ARBA00022840"/>
    </source>
</evidence>
<dbReference type="EMBL" id="JAGDFM010000012">
    <property type="protein sequence ID" value="KAG7392304.1"/>
    <property type="molecule type" value="Genomic_DNA"/>
</dbReference>
<keyword evidence="15" id="KW-0505">Motor protein</keyword>
<dbReference type="Pfam" id="PF04561">
    <property type="entry name" value="RNA_pol_Rpb2_2"/>
    <property type="match status" value="1"/>
</dbReference>
<dbReference type="InterPro" id="IPR001752">
    <property type="entry name" value="Kinesin_motor_dom"/>
</dbReference>
<dbReference type="FunFam" id="3.90.1100.10:FF:000016">
    <property type="entry name" value="DNA-directed RNA polymerase subunit beta"/>
    <property type="match status" value="1"/>
</dbReference>
<evidence type="ECO:0000256" key="9">
    <source>
        <dbReference type="ARBA" id="ARBA00022833"/>
    </source>
</evidence>
<proteinExistence type="inferred from homology"/>
<evidence type="ECO:0000256" key="15">
    <source>
        <dbReference type="PROSITE-ProRule" id="PRU00283"/>
    </source>
</evidence>
<dbReference type="FunFam" id="2.40.270.10:FF:000006">
    <property type="entry name" value="DNA-directed RNA polymerase subunit beta"/>
    <property type="match status" value="1"/>
</dbReference>
<feature type="region of interest" description="Disordered" evidence="18">
    <location>
        <begin position="1342"/>
        <end position="1384"/>
    </location>
</feature>
<evidence type="ECO:0000313" key="20">
    <source>
        <dbReference type="EMBL" id="KAG7392304.1"/>
    </source>
</evidence>
<comment type="subcellular location">
    <subcellularLocation>
        <location evidence="1">Nucleus</location>
        <location evidence="1">Nucleolus</location>
    </subcellularLocation>
</comment>
<dbReference type="PROSITE" id="PS50067">
    <property type="entry name" value="KINESIN_MOTOR_2"/>
    <property type="match status" value="1"/>
</dbReference>
<feature type="coiled-coil region" evidence="17">
    <location>
        <begin position="2108"/>
        <end position="2142"/>
    </location>
</feature>
<dbReference type="InterPro" id="IPR007644">
    <property type="entry name" value="RNA_pol_bsu_protrusion"/>
</dbReference>
<dbReference type="GO" id="GO:0006362">
    <property type="term" value="P:transcription elongation by RNA polymerase I"/>
    <property type="evidence" value="ECO:0007669"/>
    <property type="project" value="UniProtKB-ARBA"/>
</dbReference>
<keyword evidence="4 16" id="KW-0808">Transferase</keyword>
<dbReference type="InterPro" id="IPR007641">
    <property type="entry name" value="RNA_pol_Rpb2_7"/>
</dbReference>
<feature type="compositionally biased region" description="Polar residues" evidence="18">
    <location>
        <begin position="1048"/>
        <end position="1058"/>
    </location>
</feature>
<dbReference type="GO" id="GO:0000428">
    <property type="term" value="C:DNA-directed RNA polymerase complex"/>
    <property type="evidence" value="ECO:0007669"/>
    <property type="project" value="UniProtKB-KW"/>
</dbReference>
<comment type="similarity">
    <text evidence="2 16">Belongs to the RNA polymerase beta chain family.</text>
</comment>
<sequence>MAGDKKSSKQKAGKTKTYVNEWPSTNPSSSSRSVPAKTNGNLQKLVSPHLDSFNFFLAEGLDLAVADMSKVPIELPNQHRMDFWIENAQIGYPTSENQITGEQKLLPSECRQRGVSYTAPLVVTLARSFGGSQNVERIQRVVGEIPIMVRSKRCHLNGKTPNELVKAREEANEMGGYFICNGNERCVRLLQMPRRHHIMAVRRGAFANRGDLYTELAVFMKCVKRDQTAVTVTVHYLQDGNATVRFGVKKQEFMIPVGLVLKALYPLTDREIYERVLRGDHENTYLSARVELILREAKKFSLYSRDEALAYLGKHFRFAMPYVYENMSNVEVGSKLLDEFLFVHIPKGEKGRTQKVELLCLMLRKLYAFAKGDVPEDNADSVMNHELLLPGHLYLMIMKEKLQESLMAMRANILKETQNKKKAVVMDQVFLRKMWERTPNIGNAMTYFLNTGNLRSSSGLDLLQVAGYTIVAEKLNYYRYFSHFRSVHRGQFFTEMKTTAVRKLLPDSWGFLCPVHTPDGSPCGLLNHLAVECELVCHPAFKADDYLQQEVKLSRFLTSLGMIPTSGYADGALIVPYSYLPVMMNGKVLGGAPAEVCKRIAEVLRKIKSAESPDEREANGIISNLEVCLILPTRGGPFPGLYLSADAARMSRPVMQMDTKRIEYIGPMEQVFMDIACTKDDIRPATTHMEIKPTNMLSLVASLTPFSDYNQSPRNMYQCQMAKQTMGTPAHSIVHRSDNKMYRIQSPQIPIVQNERLREYQLDEYPLGTNAVVAVISYTGFDMEDAMILNKSSYERGFGHASVYKQLTVDISSGGKQGSSTSKKYFSNIKTDGSGEFCSTKLDRDGFPHIGQIVNHGDPIASWIDETTGLPSFQKHKETEPAIIEQVNMIGNSSQASEFTKASIKLRFCRNPTIGDKFSSRHGQKGVMSILWPQADMPFSETGISPDIIINPHAFPSRMTIGMLIESMAAKAGALKGKYMDATPFKFSEKDRVIDYFGSQLKEHGYNYMGSEPLYSGISGTVMQADIYMGVVYYQRLRHMVSDKSQVRATGPMNSLTRQPVKGRKKGGGIRLGEMERDSLLAHGCAFLVQDRLLNCSDKHIATVCTNCGSLLSNATQRSTVETAGQGEIAVAMKSKTQWYCTVCQTGESCEPVAMPYVFRYLANELAAMNIKMSLTLKGCKTYWDILAVSWKESEINSCVLSVSGFKGARPDRTAQRSADCCLQFLSNLRERLSPEMRSASDFNASLRQSRSPSGTTPRAANGHNSRGGHPYAQGMSISVSSASSSPSSSARSSPHRSTLSPSNTARRAQPLQQQQQQYYAPPAPATAAAAYLQRTAISNAYNSTGGSRSSEDTETASTSSDGFLGDRPSSPAHSISSSSSRFAGERGSNFKVVIRVRPPLPRELHGDRPFQNVINVDQQGHVLTVSENLSALPFGGGNGGNGDSESGTPGAYGSHVFSFDHVYDQQCTQSTVYENTAKAVVESSLEGYNATIFAYGQTGTGKTYTMEGFNSGSGSVEERGIIPRAIEQIFCHIQANVSARCRFLVRASYLQIYNESISDLLKPERSNLTIREDRRRGVFVEGLSEWVVRSPEEIYGLMERGGAMRATGSTKMNELSSRSHAVFIIIAEQSKTTYVDSKGNDVAPEEFMALVNAYQARHGGGNAPANGGAGGKTPNGANGNGTGALHPKLEAMVRQSFKVGKLNLVDLAGSERVRLSGATGQRLEESKKINQSLSALGNVISALTDARGRQHIPYRDSKLTRILEDSLGGNCKTTMMAMISPALEAMTESLSTLKFANRAKHIKNEARVNEDLDQKSLLRKYERELKRLRAELEERSRNVVDKRRLLELDEQRRRAEEDKMAAIRALEERSREFMREKEEKKRLEQRISALTSQMLMSNQRRLTPPAGLSGAEGESLNVEDPLIRDAIKEHQDRIRQEYECRLADLEKERETIEEEKAQVDRYKQLLLKQRDIMIALTQRLNERDEQITALQDELDAYDRHQKELEEKLDEKTAHLIHLQRVAMEHNASSPGKIDAELLKALGDWGDGASQAAMTPSAASAVSDAPTELLITHKQFRPHPVDPVIINDNNYSSGNNNLLHAGSSGSGLLSAEEKIQELRTLVDAQSAEHQRMAKELEDVKSEKVSVEFQMREKLEKLVQVELEARTKEISRSGSNRDKQQLSNLQRQLEKLMLENQQLQARAATDDQPTQLQARCETLVKERRAVQTIMEHKIKALVTAIGEASDATLQTAGGAEKLGEPAKWLAREVNALQRLVNASIVALRNADAGTGATSGASAAKPTQKELSSTQPTPTTVPAGTASNRVLSEKPDSSRMMSPPASATAAQTANLSVDELIEQRRAQLQQQRERNPTV</sequence>
<feature type="region of interest" description="Disordered" evidence="18">
    <location>
        <begin position="1048"/>
        <end position="1068"/>
    </location>
</feature>
<dbReference type="GO" id="GO:0003777">
    <property type="term" value="F:microtubule motor activity"/>
    <property type="evidence" value="ECO:0007669"/>
    <property type="project" value="InterPro"/>
</dbReference>
<dbReference type="InterPro" id="IPR009674">
    <property type="entry name" value="Rpa2_dom_4"/>
</dbReference>
<dbReference type="InterPro" id="IPR015712">
    <property type="entry name" value="DNA-dir_RNA_pol_su2"/>
</dbReference>
<evidence type="ECO:0000256" key="14">
    <source>
        <dbReference type="ARBA" id="ARBA00047768"/>
    </source>
</evidence>
<dbReference type="InterPro" id="IPR007121">
    <property type="entry name" value="RNA_pol_bsu_CS"/>
</dbReference>
<dbReference type="GO" id="GO:0008017">
    <property type="term" value="F:microtubule binding"/>
    <property type="evidence" value="ECO:0007669"/>
    <property type="project" value="InterPro"/>
</dbReference>
<feature type="compositionally biased region" description="Low complexity" evidence="18">
    <location>
        <begin position="1370"/>
        <end position="1381"/>
    </location>
</feature>
<protein>
    <recommendedName>
        <fullName evidence="16">DNA-directed RNA polymerase subunit beta</fullName>
        <ecNumber evidence="16">2.7.7.6</ecNumber>
    </recommendedName>
</protein>
<reference evidence="20" key="1">
    <citation type="submission" date="2021-02" db="EMBL/GenBank/DDBJ databases">
        <authorList>
            <person name="Palmer J.M."/>
        </authorList>
    </citation>
    <scope>NUCLEOTIDE SEQUENCE</scope>
    <source>
        <strain evidence="20">SCRP734</strain>
    </source>
</reference>
<comment type="caution">
    <text evidence="20">The sequence shown here is derived from an EMBL/GenBank/DDBJ whole genome shotgun (WGS) entry which is preliminary data.</text>
</comment>
<evidence type="ECO:0000256" key="8">
    <source>
        <dbReference type="ARBA" id="ARBA00022771"/>
    </source>
</evidence>
<dbReference type="InterPro" id="IPR019821">
    <property type="entry name" value="Kinesin_motor_CS"/>
</dbReference>
<dbReference type="GO" id="GO:0008270">
    <property type="term" value="F:zinc ion binding"/>
    <property type="evidence" value="ECO:0007669"/>
    <property type="project" value="UniProtKB-KW"/>
</dbReference>
<evidence type="ECO:0000256" key="13">
    <source>
        <dbReference type="ARBA" id="ARBA00025539"/>
    </source>
</evidence>
<dbReference type="PANTHER" id="PTHR20856">
    <property type="entry name" value="DNA-DIRECTED RNA POLYMERASE I SUBUNIT 2"/>
    <property type="match status" value="1"/>
</dbReference>
<feature type="compositionally biased region" description="Polar residues" evidence="18">
    <location>
        <begin position="2303"/>
        <end position="2324"/>
    </location>
</feature>
<keyword evidence="12" id="KW-0539">Nucleus</keyword>
<comment type="similarity">
    <text evidence="15">Belongs to the TRAFAC class myosin-kinesin ATPase superfamily. Kinesin family.</text>
</comment>
<dbReference type="FunFam" id="2.40.50.150:FF:000004">
    <property type="entry name" value="DNA-directed RNA polymerase subunit beta"/>
    <property type="match status" value="1"/>
</dbReference>
<dbReference type="Pfam" id="PF04565">
    <property type="entry name" value="RNA_pol_Rpb2_3"/>
    <property type="match status" value="1"/>
</dbReference>
<evidence type="ECO:0000313" key="21">
    <source>
        <dbReference type="Proteomes" id="UP000694044"/>
    </source>
</evidence>
<feature type="coiled-coil region" evidence="17">
    <location>
        <begin position="1812"/>
        <end position="1901"/>
    </location>
</feature>
<dbReference type="GO" id="GO:0007018">
    <property type="term" value="P:microtubule-based movement"/>
    <property type="evidence" value="ECO:0007669"/>
    <property type="project" value="InterPro"/>
</dbReference>
<comment type="function">
    <text evidence="13">DNA-dependent RNA polymerase catalyzes the transcription of DNA into RNA using the four ribonucleoside triphosphates as substrates. Second largest core component of RNA polymerase I which synthesizes ribosomal RNA precursors. Proposed to contribute to the polymerase catalytic activity and forms the polymerase active center together with the largest subunit. Pol I is composed of mobile elements and RPA2 is part of the core element with the central large cleft and probably a clamp element that moves to open and close the cleft.</text>
</comment>
<keyword evidence="5 16" id="KW-0548">Nucleotidyltransferase</keyword>
<dbReference type="FunFam" id="3.90.1110.10:FF:000007">
    <property type="entry name" value="DNA-directed RNA polymerase subunit beta"/>
    <property type="match status" value="1"/>
</dbReference>
<evidence type="ECO:0000256" key="18">
    <source>
        <dbReference type="SAM" id="MobiDB-lite"/>
    </source>
</evidence>
<feature type="compositionally biased region" description="Polar residues" evidence="18">
    <location>
        <begin position="1241"/>
        <end position="1265"/>
    </location>
</feature>
<dbReference type="SMART" id="SM00129">
    <property type="entry name" value="KISc"/>
    <property type="match status" value="1"/>
</dbReference>
<dbReference type="PROSITE" id="PS01166">
    <property type="entry name" value="RNA_POL_BETA"/>
    <property type="match status" value="1"/>
</dbReference>
<dbReference type="InterPro" id="IPR007645">
    <property type="entry name" value="RNA_pol_Rpb2_3"/>
</dbReference>
<evidence type="ECO:0000256" key="12">
    <source>
        <dbReference type="ARBA" id="ARBA00023242"/>
    </source>
</evidence>
<evidence type="ECO:0000256" key="4">
    <source>
        <dbReference type="ARBA" id="ARBA00022679"/>
    </source>
</evidence>
<name>A0A8T1WIU6_9STRA</name>
<dbReference type="FunFam" id="3.90.1100.10:FF:000008">
    <property type="entry name" value="DNA-directed RNA polymerase subunit beta"/>
    <property type="match status" value="1"/>
</dbReference>
<evidence type="ECO:0000259" key="19">
    <source>
        <dbReference type="PROSITE" id="PS50067"/>
    </source>
</evidence>
<keyword evidence="21" id="KW-1185">Reference proteome</keyword>
<evidence type="ECO:0000256" key="3">
    <source>
        <dbReference type="ARBA" id="ARBA00022478"/>
    </source>
</evidence>
<dbReference type="OrthoDB" id="10248617at2759"/>
<evidence type="ECO:0000256" key="7">
    <source>
        <dbReference type="ARBA" id="ARBA00022741"/>
    </source>
</evidence>
<dbReference type="GO" id="GO:0003899">
    <property type="term" value="F:DNA-directed RNA polymerase activity"/>
    <property type="evidence" value="ECO:0007669"/>
    <property type="project" value="UniProtKB-EC"/>
</dbReference>
<keyword evidence="8" id="KW-0863">Zinc-finger</keyword>
<keyword evidence="3 16" id="KW-0240">DNA-directed RNA polymerase</keyword>
<dbReference type="CDD" id="cd00653">
    <property type="entry name" value="RNA_pol_B_RPB2"/>
    <property type="match status" value="1"/>
</dbReference>
<dbReference type="Pfam" id="PF04563">
    <property type="entry name" value="RNA_pol_Rpb2_1"/>
    <property type="match status" value="1"/>
</dbReference>
<evidence type="ECO:0000256" key="11">
    <source>
        <dbReference type="ARBA" id="ARBA00023163"/>
    </source>
</evidence>
<dbReference type="Pfam" id="PF06883">
    <property type="entry name" value="RNA_pol_Rpa2_4"/>
    <property type="match status" value="1"/>
</dbReference>
<feature type="compositionally biased region" description="Low complexity" evidence="18">
    <location>
        <begin position="2288"/>
        <end position="2298"/>
    </location>
</feature>
<evidence type="ECO:0000256" key="6">
    <source>
        <dbReference type="ARBA" id="ARBA00022723"/>
    </source>
</evidence>
<feature type="binding site" evidence="15">
    <location>
        <begin position="1497"/>
        <end position="1504"/>
    </location>
    <ligand>
        <name>ATP</name>
        <dbReference type="ChEBI" id="CHEBI:30616"/>
    </ligand>
</feature>
<organism evidence="20 21">
    <name type="scientific">Phytophthora pseudosyringae</name>
    <dbReference type="NCBI Taxonomy" id="221518"/>
    <lineage>
        <taxon>Eukaryota</taxon>
        <taxon>Sar</taxon>
        <taxon>Stramenopiles</taxon>
        <taxon>Oomycota</taxon>
        <taxon>Peronosporomycetes</taxon>
        <taxon>Peronosporales</taxon>
        <taxon>Peronosporaceae</taxon>
        <taxon>Phytophthora</taxon>
    </lineage>
</organism>
<feature type="compositionally biased region" description="Low complexity" evidence="18">
    <location>
        <begin position="2334"/>
        <end position="2347"/>
    </location>
</feature>
<dbReference type="FunFam" id="3.90.1800.10:FF:000004">
    <property type="entry name" value="DNA-directed RNA polymerase subunit beta"/>
    <property type="match status" value="1"/>
</dbReference>
<feature type="region of interest" description="Disordered" evidence="18">
    <location>
        <begin position="1"/>
        <end position="39"/>
    </location>
</feature>
<keyword evidence="9" id="KW-0862">Zinc</keyword>
<dbReference type="GO" id="GO:0005730">
    <property type="term" value="C:nucleolus"/>
    <property type="evidence" value="ECO:0007669"/>
    <property type="project" value="UniProtKB-SubCell"/>
</dbReference>
<feature type="compositionally biased region" description="Low complexity" evidence="18">
    <location>
        <begin position="1277"/>
        <end position="1323"/>
    </location>
</feature>
<keyword evidence="6" id="KW-0479">Metal-binding</keyword>
<feature type="region of interest" description="Disordered" evidence="18">
    <location>
        <begin position="2288"/>
        <end position="2347"/>
    </location>
</feature>
<comment type="catalytic activity">
    <reaction evidence="14">
        <text>RNA(n) + a ribonucleoside 5'-triphosphate = RNA(n+1) + diphosphate</text>
        <dbReference type="Rhea" id="RHEA:21248"/>
        <dbReference type="Rhea" id="RHEA-COMP:14527"/>
        <dbReference type="Rhea" id="RHEA-COMP:17342"/>
        <dbReference type="ChEBI" id="CHEBI:33019"/>
        <dbReference type="ChEBI" id="CHEBI:61557"/>
        <dbReference type="ChEBI" id="CHEBI:140395"/>
        <dbReference type="EC" id="2.7.7.6"/>
    </reaction>
    <physiologicalReaction direction="left-to-right" evidence="14">
        <dbReference type="Rhea" id="RHEA:21249"/>
    </physiologicalReaction>
</comment>
<dbReference type="InterPro" id="IPR007120">
    <property type="entry name" value="DNA-dir_RNAP_su2_dom"/>
</dbReference>
<keyword evidence="10 15" id="KW-0067">ATP-binding</keyword>
<dbReference type="Pfam" id="PF00225">
    <property type="entry name" value="Kinesin"/>
    <property type="match status" value="2"/>
</dbReference>
<dbReference type="GO" id="GO:0005524">
    <property type="term" value="F:ATP binding"/>
    <property type="evidence" value="ECO:0007669"/>
    <property type="project" value="UniProtKB-UniRule"/>
</dbReference>
<evidence type="ECO:0000256" key="5">
    <source>
        <dbReference type="ARBA" id="ARBA00022695"/>
    </source>
</evidence>
<gene>
    <name evidence="20" type="primary">POLR1B</name>
    <name evidence="20" type="ORF">PHYPSEUDO_001408</name>
</gene>
<dbReference type="EC" id="2.7.7.6" evidence="16"/>
<dbReference type="Pfam" id="PF00562">
    <property type="entry name" value="RNA_pol_Rpb2_6"/>
    <property type="match status" value="1"/>
</dbReference>
<feature type="region of interest" description="Disordered" evidence="18">
    <location>
        <begin position="1238"/>
        <end position="1323"/>
    </location>
</feature>